<accession>A0ABR3ZWM9</accession>
<dbReference type="PANTHER" id="PTHR32387">
    <property type="entry name" value="WU:FJ29H11"/>
    <property type="match status" value="1"/>
</dbReference>
<feature type="compositionally biased region" description="Polar residues" evidence="1">
    <location>
        <begin position="1336"/>
        <end position="1359"/>
    </location>
</feature>
<dbReference type="InterPro" id="IPR052957">
    <property type="entry name" value="Auxin_embryo_med"/>
</dbReference>
<keyword evidence="3" id="KW-1185">Reference proteome</keyword>
<dbReference type="SUPFAM" id="SSF55874">
    <property type="entry name" value="ATPase domain of HSP90 chaperone/DNA topoisomerase II/histidine kinase"/>
    <property type="match status" value="1"/>
</dbReference>
<dbReference type="Proteomes" id="UP001590950">
    <property type="component" value="Unassembled WGS sequence"/>
</dbReference>
<protein>
    <submittedName>
        <fullName evidence="2">Uncharacterized protein</fullName>
    </submittedName>
</protein>
<proteinExistence type="predicted"/>
<sequence>MAALTREQARAFINKVRISNGGITPEDRARTPPDVLDSVQSLSTQLAGSIETLATDLYSSDARFTFELIQNVDDNQHTKAAEITCARKEPFLNFTFLPDQIGIDSNEHGFKEKHVMAICKVTQSTRTTNQQQQRYIGEKDIGFKSVFKVASKVHIQSDPFSSSFKHTRGELGLGTVTPFFEEPQTLPENIRTRITLFPSPTTDSAKLIKEVTDPETLPDSVLMFLTRLKTLTVTIFENMGLESKTKYSYQYNAADRRSVLTETSLHDAPKVTQYHFTRRMIGNLPEDVHRQGQNQAEVVPTFPPDARSFPIIEQQHVFAYLPVRQVGFSFQIQSNFVVPASRQDVIESAWNGAMLDGVARTFQDAVLQFCKHPTLRFYWVRYLPGKTISDKFWPKLLPKIVVLLKQSPFLLSRSGKFRKTRSQLKWLPGDAVDENGEPLFNDLATELYLSKGNNLLDKSALDALDVQKVIIGEACERVRADLSRPNSMLKSPTTTRPWHTRSAELLRLPFIRKWPKTTIVRELPLISLKNGEWVSVDSGQVFFSKNLDVPVPSDLGLRLVESTTLEMPARIALFSDLGVRTCVPKDVIALIIRRYNRWNTVNLQHSIEHLRCLYWDLPKDEKTIDKTTYLKDLNHMPVYRSFVTLEKDYLTVDDLYFESDDESGTKMLSMRALDGDKVFAPSFDAHFISKEYLGVIPPESHRNGLSWRERLVKFAKIRAVPCLVSPKDGAKLSDIFIHIMVNRKEQLVGTLKAHWSSYTRSMKDEIIETLSKARVPCEGATEELLGRTYLPLPHLKQRCADLGAEGAVPFLKLPSELRQSSPLEWDFLKTLHVRHEDDLDFYIYILRHFRSIQAKDLKAVDKVFAVYSELEKHSKVADHPQLNAIFLDEETVFVPSHGDIDACWTGPEECVWEAPGFLDLWHPLANTALYHGNSGLKRLFHGILQIANAGWPQYIAQIMKEKKIFRFSADLSSMYLCIAKDQPNEKDWQYIREQFEDEALVYISQERRWHPPSSCLWADDTRITGKFAIASAYPDLRAFFVNSLKVEEPNIAMYVQELKLLVDGANQPSITAVKGMIEEINSYRPHQGALDALAASPVLPVKNTDGLIDLKSSTDVFAIVDRDEYEKLFKYRVAVLDYTLEEAHELRPFISAMGLEGRSMSENVNEATTVNVSSRISRVSQDVKEKAYALFRCAVHYGATAPQDKALYQKFCATDVFESDEISKTLTLSLKAASPVIVEGARSILHIEEDEKQLRLYVPKDRKDRELCFLNTLPSRLVTHLGINDRAAVKAFGDVFKANAYVLDDLLTDLGLMRLPWTDPVSHRILGDESPGDAWGSTSHDSSNTSLEQPRQSRASTPGSDPYIPRYASNPKALGNRASTPSWYENNVSTPISQSSTLFSTTPRSGLTLVRTAARARINSDGIDNTKYKALLDYVIASVSGDQNATPVALSDTPFGVRSEDQVRHDIKLAAAGELYAFELILYKWELPNFNRDNWKSTIRSEVCVHEKYRDMPAWTGPETADIVYWDEGPEYILSGILAPYLPRQSLQEGARIKYYLEVKATTGEWRTRFSMSKAQVQRMRRTALIEDQPTATEVYVILRVFNLGKANMDVQIYTDPATMEKNGELLFEGESYTVTVPDKVPVVDNVDDLDGIL</sequence>
<dbReference type="PANTHER" id="PTHR32387:SF0">
    <property type="entry name" value="PROTEIN NO VEIN"/>
    <property type="match status" value="1"/>
</dbReference>
<dbReference type="Gene3D" id="3.30.565.10">
    <property type="entry name" value="Histidine kinase-like ATPase, C-terminal domain"/>
    <property type="match status" value="1"/>
</dbReference>
<evidence type="ECO:0000313" key="3">
    <source>
        <dbReference type="Proteomes" id="UP001590950"/>
    </source>
</evidence>
<name>A0ABR3ZWM9_9LECA</name>
<evidence type="ECO:0000313" key="2">
    <source>
        <dbReference type="EMBL" id="KAL2038032.1"/>
    </source>
</evidence>
<reference evidence="2 3" key="1">
    <citation type="submission" date="2024-09" db="EMBL/GenBank/DDBJ databases">
        <title>Rethinking Asexuality: The Enigmatic Case of Functional Sexual Genes in Lepraria (Stereocaulaceae).</title>
        <authorList>
            <person name="Doellman M."/>
            <person name="Sun Y."/>
            <person name="Barcenas-Pena A."/>
            <person name="Lumbsch H.T."/>
            <person name="Grewe F."/>
        </authorList>
    </citation>
    <scope>NUCLEOTIDE SEQUENCE [LARGE SCALE GENOMIC DNA]</scope>
    <source>
        <strain evidence="2 3">Mercado 3170</strain>
    </source>
</reference>
<feature type="region of interest" description="Disordered" evidence="1">
    <location>
        <begin position="1328"/>
        <end position="1380"/>
    </location>
</feature>
<evidence type="ECO:0000256" key="1">
    <source>
        <dbReference type="SAM" id="MobiDB-lite"/>
    </source>
</evidence>
<gene>
    <name evidence="2" type="ORF">N7G274_009252</name>
</gene>
<dbReference type="EMBL" id="JBEFKJ010000035">
    <property type="protein sequence ID" value="KAL2038032.1"/>
    <property type="molecule type" value="Genomic_DNA"/>
</dbReference>
<comment type="caution">
    <text evidence="2">The sequence shown here is derived from an EMBL/GenBank/DDBJ whole genome shotgun (WGS) entry which is preliminary data.</text>
</comment>
<organism evidence="2 3">
    <name type="scientific">Stereocaulon virgatum</name>
    <dbReference type="NCBI Taxonomy" id="373712"/>
    <lineage>
        <taxon>Eukaryota</taxon>
        <taxon>Fungi</taxon>
        <taxon>Dikarya</taxon>
        <taxon>Ascomycota</taxon>
        <taxon>Pezizomycotina</taxon>
        <taxon>Lecanoromycetes</taxon>
        <taxon>OSLEUM clade</taxon>
        <taxon>Lecanoromycetidae</taxon>
        <taxon>Lecanorales</taxon>
        <taxon>Lecanorineae</taxon>
        <taxon>Stereocaulaceae</taxon>
        <taxon>Stereocaulon</taxon>
    </lineage>
</organism>
<dbReference type="InterPro" id="IPR036890">
    <property type="entry name" value="HATPase_C_sf"/>
</dbReference>